<protein>
    <submittedName>
        <fullName evidence="2">Toluene tolerance family protein</fullName>
    </submittedName>
</protein>
<dbReference type="PIRSF" id="PIRSF004649">
    <property type="entry name" value="MlaC"/>
    <property type="match status" value="1"/>
</dbReference>
<evidence type="ECO:0000313" key="3">
    <source>
        <dbReference type="Proteomes" id="UP000028302"/>
    </source>
</evidence>
<name>A0A084IL36_SALHC</name>
<dbReference type="STRING" id="1304275.C41B8_10338"/>
<dbReference type="Gene3D" id="3.10.450.710">
    <property type="entry name" value="Tgt2/MlaC"/>
    <property type="match status" value="1"/>
</dbReference>
<dbReference type="Proteomes" id="UP000028302">
    <property type="component" value="Unassembled WGS sequence"/>
</dbReference>
<dbReference type="eggNOG" id="COG2854">
    <property type="taxonomic scope" value="Bacteria"/>
</dbReference>
<feature type="signal peptide" evidence="1">
    <location>
        <begin position="1"/>
        <end position="21"/>
    </location>
</feature>
<accession>A0A084IL36</accession>
<dbReference type="Pfam" id="PF05494">
    <property type="entry name" value="MlaC"/>
    <property type="match status" value="1"/>
</dbReference>
<organism evidence="2 3">
    <name type="scientific">Salinisphaera hydrothermalis (strain C41B8)</name>
    <dbReference type="NCBI Taxonomy" id="1304275"/>
    <lineage>
        <taxon>Bacteria</taxon>
        <taxon>Pseudomonadati</taxon>
        <taxon>Pseudomonadota</taxon>
        <taxon>Gammaproteobacteria</taxon>
        <taxon>Salinisphaerales</taxon>
        <taxon>Salinisphaeraceae</taxon>
        <taxon>Salinisphaera</taxon>
    </lineage>
</organism>
<evidence type="ECO:0000256" key="1">
    <source>
        <dbReference type="SAM" id="SignalP"/>
    </source>
</evidence>
<feature type="chain" id="PRO_5005412015" evidence="1">
    <location>
        <begin position="22"/>
        <end position="204"/>
    </location>
</feature>
<comment type="caution">
    <text evidence="2">The sequence shown here is derived from an EMBL/GenBank/DDBJ whole genome shotgun (WGS) entry which is preliminary data.</text>
</comment>
<evidence type="ECO:0000313" key="2">
    <source>
        <dbReference type="EMBL" id="KEZ77420.1"/>
    </source>
</evidence>
<dbReference type="InterPro" id="IPR042245">
    <property type="entry name" value="Tgt2/MlaC_sf"/>
</dbReference>
<dbReference type="OrthoDB" id="9787053at2"/>
<dbReference type="EMBL" id="APNK01000013">
    <property type="protein sequence ID" value="KEZ77420.1"/>
    <property type="molecule type" value="Genomic_DNA"/>
</dbReference>
<dbReference type="PANTHER" id="PTHR36573">
    <property type="entry name" value="INTERMEMBRANE PHOSPHOLIPID TRANSPORT SYSTEM BINDING PROTEIN MLAC"/>
    <property type="match status" value="1"/>
</dbReference>
<proteinExistence type="predicted"/>
<sequence length="204" mass="23297">MRWTRVLIPFITVALMAPALASASPTPPEQLARQTVQKVLNDLDGRRAELRNNPQELHALINRDLVPLIDLPYMSQLVLGRYWRQASPEQRKRFQTAFKNMLIRTYGSALLGFNDNVKIEYKPVRAADNAKNVTFNAVIHSPNGQDTPVSLQLHEVDDQWKVYDGSVGNLSFVTNYRGQFNSAIRREGLEKFIEQLENRYDGNS</sequence>
<dbReference type="RefSeq" id="WP_084188811.1">
    <property type="nucleotide sequence ID" value="NZ_APNK01000013.1"/>
</dbReference>
<dbReference type="InterPro" id="IPR008869">
    <property type="entry name" value="MlaC/ttg2D"/>
</dbReference>
<dbReference type="AlphaFoldDB" id="A0A084IL36"/>
<keyword evidence="3" id="KW-1185">Reference proteome</keyword>
<reference evidence="2 3" key="1">
    <citation type="submission" date="2013-03" db="EMBL/GenBank/DDBJ databases">
        <title>Salinisphaera hydrothermalis C41B8 Genome Sequencing.</title>
        <authorList>
            <person name="Li C."/>
            <person name="Lai Q."/>
            <person name="Shao Z."/>
        </authorList>
    </citation>
    <scope>NUCLEOTIDE SEQUENCE [LARGE SCALE GENOMIC DNA]</scope>
    <source>
        <strain evidence="2 3">C41B8</strain>
    </source>
</reference>
<keyword evidence="1" id="KW-0732">Signal</keyword>
<gene>
    <name evidence="2" type="ORF">C41B8_10338</name>
</gene>
<dbReference type="PANTHER" id="PTHR36573:SF1">
    <property type="entry name" value="INTERMEMBRANE PHOSPHOLIPID TRANSPORT SYSTEM BINDING PROTEIN MLAC"/>
    <property type="match status" value="1"/>
</dbReference>